<organism evidence="1 2">
    <name type="scientific">Xylanibacter rarus</name>
    <dbReference type="NCBI Taxonomy" id="1676614"/>
    <lineage>
        <taxon>Bacteria</taxon>
        <taxon>Pseudomonadati</taxon>
        <taxon>Bacteroidota</taxon>
        <taxon>Bacteroidia</taxon>
        <taxon>Bacteroidales</taxon>
        <taxon>Prevotellaceae</taxon>
        <taxon>Xylanibacter</taxon>
    </lineage>
</organism>
<dbReference type="Pfam" id="PF05258">
    <property type="entry name" value="DciA"/>
    <property type="match status" value="1"/>
</dbReference>
<comment type="caution">
    <text evidence="1">The sequence shown here is derived from an EMBL/GenBank/DDBJ whole genome shotgun (WGS) entry which is preliminary data.</text>
</comment>
<name>A0A8E1QXR5_9BACT</name>
<dbReference type="PANTHER" id="PTHR36456">
    <property type="entry name" value="UPF0232 PROTEIN SCO3875"/>
    <property type="match status" value="1"/>
</dbReference>
<sequence length="96" mass="11095">MFKRDVQTLADILQKCLRQDGLETPLQQKRLIDSWDKVVGKVIAGYTAEKFIKNQTLFVKILNPALRADLTMMRDRLVKNLNMEVGANIIVDIKFF</sequence>
<evidence type="ECO:0000313" key="2">
    <source>
        <dbReference type="Proteomes" id="UP000036951"/>
    </source>
</evidence>
<accession>A0A8E1QXR5</accession>
<protein>
    <recommendedName>
        <fullName evidence="3">DUF721 domain-containing protein</fullName>
    </recommendedName>
</protein>
<proteinExistence type="predicted"/>
<reference evidence="1 2" key="1">
    <citation type="submission" date="2015-06" db="EMBL/GenBank/DDBJ databases">
        <title>Prevotella sp. 109, sp. nov., a novel member of the family Prevotellaceae isolated from human faeces.</title>
        <authorList>
            <person name="Shkoporov A.N."/>
            <person name="Chaplin A.V."/>
            <person name="Kafarskaia L.I."/>
            <person name="Efimov B.A."/>
        </authorList>
    </citation>
    <scope>NUCLEOTIDE SEQUENCE [LARGE SCALE GENOMIC DNA]</scope>
    <source>
        <strain evidence="1 2">109</strain>
    </source>
</reference>
<dbReference type="OrthoDB" id="9796545at2"/>
<dbReference type="InterPro" id="IPR007922">
    <property type="entry name" value="DciA-like"/>
</dbReference>
<dbReference type="AlphaFoldDB" id="A0A8E1QXR5"/>
<evidence type="ECO:0000313" key="1">
    <source>
        <dbReference type="EMBL" id="KOO68623.1"/>
    </source>
</evidence>
<dbReference type="PANTHER" id="PTHR36456:SF1">
    <property type="entry name" value="UPF0232 PROTEIN SCO3875"/>
    <property type="match status" value="1"/>
</dbReference>
<gene>
    <name evidence="1" type="ORF">ACU52_07250</name>
</gene>
<dbReference type="RefSeq" id="WP_021854719.1">
    <property type="nucleotide sequence ID" value="NZ_DAWBWQ010000019.1"/>
</dbReference>
<dbReference type="EMBL" id="LFQU01000011">
    <property type="protein sequence ID" value="KOO68623.1"/>
    <property type="molecule type" value="Genomic_DNA"/>
</dbReference>
<evidence type="ECO:0008006" key="3">
    <source>
        <dbReference type="Google" id="ProtNLM"/>
    </source>
</evidence>
<dbReference type="Proteomes" id="UP000036951">
    <property type="component" value="Unassembled WGS sequence"/>
</dbReference>
<keyword evidence="2" id="KW-1185">Reference proteome</keyword>